<evidence type="ECO:0000313" key="2">
    <source>
        <dbReference type="Proteomes" id="UP000448867"/>
    </source>
</evidence>
<evidence type="ECO:0000313" key="1">
    <source>
        <dbReference type="EMBL" id="MRX70932.1"/>
    </source>
</evidence>
<dbReference type="RefSeq" id="WP_154306061.1">
    <property type="nucleotide sequence ID" value="NZ_WKKI01000002.1"/>
</dbReference>
<accession>A0A7X2IWV2</accession>
<comment type="caution">
    <text evidence="1">The sequence shown here is derived from an EMBL/GenBank/DDBJ whole genome shotgun (WGS) entry which is preliminary data.</text>
</comment>
<gene>
    <name evidence="1" type="ORF">GJU40_01960</name>
</gene>
<proteinExistence type="predicted"/>
<dbReference type="OrthoDB" id="2377175at2"/>
<keyword evidence="2" id="KW-1185">Reference proteome</keyword>
<dbReference type="AlphaFoldDB" id="A0A7X2IWV2"/>
<reference evidence="1 2" key="1">
    <citation type="submission" date="2019-11" db="EMBL/GenBank/DDBJ databases">
        <title>Bacillus lacus genome.</title>
        <authorList>
            <person name="Allen C.J."/>
            <person name="Newman J.D."/>
        </authorList>
    </citation>
    <scope>NUCLEOTIDE SEQUENCE [LARGE SCALE GENOMIC DNA]</scope>
    <source>
        <strain evidence="1 2">KCTC 33946</strain>
    </source>
</reference>
<dbReference type="Proteomes" id="UP000448867">
    <property type="component" value="Unassembled WGS sequence"/>
</dbReference>
<sequence>MEKINYQVCAACIHFRSLKGDGRRAYYCDRLGYETMPHYSFSCWTPKKSVLKIMKKRGDNDARSS</sequence>
<organism evidence="1 2">
    <name type="scientific">Metabacillus lacus</name>
    <dbReference type="NCBI Taxonomy" id="1983721"/>
    <lineage>
        <taxon>Bacteria</taxon>
        <taxon>Bacillati</taxon>
        <taxon>Bacillota</taxon>
        <taxon>Bacilli</taxon>
        <taxon>Bacillales</taxon>
        <taxon>Bacillaceae</taxon>
        <taxon>Metabacillus</taxon>
    </lineage>
</organism>
<dbReference type="EMBL" id="WKKI01000002">
    <property type="protein sequence ID" value="MRX70932.1"/>
    <property type="molecule type" value="Genomic_DNA"/>
</dbReference>
<protein>
    <submittedName>
        <fullName evidence="1">Uncharacterized protein</fullName>
    </submittedName>
</protein>
<name>A0A7X2IWV2_9BACI</name>